<organism evidence="1 2">
    <name type="scientific">Tanacetum coccineum</name>
    <dbReference type="NCBI Taxonomy" id="301880"/>
    <lineage>
        <taxon>Eukaryota</taxon>
        <taxon>Viridiplantae</taxon>
        <taxon>Streptophyta</taxon>
        <taxon>Embryophyta</taxon>
        <taxon>Tracheophyta</taxon>
        <taxon>Spermatophyta</taxon>
        <taxon>Magnoliopsida</taxon>
        <taxon>eudicotyledons</taxon>
        <taxon>Gunneridae</taxon>
        <taxon>Pentapetalae</taxon>
        <taxon>asterids</taxon>
        <taxon>campanulids</taxon>
        <taxon>Asterales</taxon>
        <taxon>Asteraceae</taxon>
        <taxon>Asteroideae</taxon>
        <taxon>Anthemideae</taxon>
        <taxon>Anthemidinae</taxon>
        <taxon>Tanacetum</taxon>
    </lineage>
</organism>
<protein>
    <submittedName>
        <fullName evidence="1">Uncharacterized protein</fullName>
    </submittedName>
</protein>
<name>A0ABQ4X4V5_9ASTR</name>
<dbReference type="EMBL" id="BQNB010009193">
    <property type="protein sequence ID" value="GJS60020.1"/>
    <property type="molecule type" value="Genomic_DNA"/>
</dbReference>
<comment type="caution">
    <text evidence="1">The sequence shown here is derived from an EMBL/GenBank/DDBJ whole genome shotgun (WGS) entry which is preliminary data.</text>
</comment>
<gene>
    <name evidence="1" type="ORF">Tco_0654804</name>
</gene>
<proteinExistence type="predicted"/>
<dbReference type="Proteomes" id="UP001151760">
    <property type="component" value="Unassembled WGS sequence"/>
</dbReference>
<evidence type="ECO:0000313" key="1">
    <source>
        <dbReference type="EMBL" id="GJS60020.1"/>
    </source>
</evidence>
<sequence>MQPSNNLNKTMYRSKVMNHSDATAAIRQDDNPVSTIKKKTLKVGFRPAVQAITTPALKSFNGLLSPTSAADVRGLDANDVEFNGSKTNIPKKINFRSIVNDEKVENSNTILPRAAIDKVKKDGLSLIATQIGKPLMLDAYTTSMCGEAWRRINFAHALIEVSSESDLKKEVTMAVPNDDETDYTRGESLVWNTNGNLQGVPIIKILVTLLINALRLLENRSLLFLRIKSDRFTEVKRKKHKDKKADMHPRSRQIEGIRLDKPKPNFYWQKKSTTRRGADMDTTAKNKVKVEDQDKRHKVSLLNEHIESDDEVDEFIFPEGDKFGDKFDIRLKGRGRK</sequence>
<accession>A0ABQ4X4V5</accession>
<reference evidence="1" key="2">
    <citation type="submission" date="2022-01" db="EMBL/GenBank/DDBJ databases">
        <authorList>
            <person name="Yamashiro T."/>
            <person name="Shiraishi A."/>
            <person name="Satake H."/>
            <person name="Nakayama K."/>
        </authorList>
    </citation>
    <scope>NUCLEOTIDE SEQUENCE</scope>
</reference>
<reference evidence="1" key="1">
    <citation type="journal article" date="2022" name="Int. J. Mol. Sci.">
        <title>Draft Genome of Tanacetum Coccineum: Genomic Comparison of Closely Related Tanacetum-Family Plants.</title>
        <authorList>
            <person name="Yamashiro T."/>
            <person name="Shiraishi A."/>
            <person name="Nakayama K."/>
            <person name="Satake H."/>
        </authorList>
    </citation>
    <scope>NUCLEOTIDE SEQUENCE</scope>
</reference>
<keyword evidence="2" id="KW-1185">Reference proteome</keyword>
<evidence type="ECO:0000313" key="2">
    <source>
        <dbReference type="Proteomes" id="UP001151760"/>
    </source>
</evidence>